<dbReference type="PANTHER" id="PTHR12228">
    <property type="entry name" value="TRANSCRIPTION INITIATION FACTOR TFIID 55 KD SUBUNIT-RELATED"/>
    <property type="match status" value="1"/>
</dbReference>
<keyword evidence="4" id="KW-0804">Transcription</keyword>
<protein>
    <recommendedName>
        <fullName evidence="7">TAFII55 protein conserved region domain-containing protein</fullName>
    </recommendedName>
</protein>
<proteinExistence type="inferred from homology"/>
<name>A0A9Q1K5Q2_9CARY</name>
<sequence>MDRYSARPASRHPPVVGAGNRQARSLGQPPFTTTTTPTLSKRMEEQFILRVPPSVAERIERLLDENPSSSEDKSLDLSFSEDGRSGTFMIGNDRFPASLLDLPTVTESYKTYDDSVLIKTADIGQMIVVREENDVAPDMLEYRHGLTPPMRDARRRRFRREPDLNPELVQRVENDLWNIMRSGNILLRFMEVLIFICGALTETIPAEAAAHEEDGDENARNPGKKPAPAPKAKPDTPDPVTNAGEADRSDSDESDDSI</sequence>
<dbReference type="CDD" id="cd08047">
    <property type="entry name" value="TAF7"/>
    <property type="match status" value="1"/>
</dbReference>
<accession>A0A9Q1K5Q2</accession>
<keyword evidence="3" id="KW-0805">Transcription regulation</keyword>
<evidence type="ECO:0000313" key="9">
    <source>
        <dbReference type="Proteomes" id="UP001153076"/>
    </source>
</evidence>
<evidence type="ECO:0000256" key="5">
    <source>
        <dbReference type="ARBA" id="ARBA00023242"/>
    </source>
</evidence>
<comment type="subcellular location">
    <subcellularLocation>
        <location evidence="1">Nucleus</location>
    </subcellularLocation>
</comment>
<feature type="region of interest" description="Disordered" evidence="6">
    <location>
        <begin position="1"/>
        <end position="39"/>
    </location>
</feature>
<comment type="caution">
    <text evidence="8">The sequence shown here is derived from an EMBL/GenBank/DDBJ whole genome shotgun (WGS) entry which is preliminary data.</text>
</comment>
<dbReference type="EMBL" id="JAKOGI010000321">
    <property type="protein sequence ID" value="KAJ8436974.1"/>
    <property type="molecule type" value="Genomic_DNA"/>
</dbReference>
<evidence type="ECO:0000256" key="3">
    <source>
        <dbReference type="ARBA" id="ARBA00023015"/>
    </source>
</evidence>
<evidence type="ECO:0000256" key="4">
    <source>
        <dbReference type="ARBA" id="ARBA00023163"/>
    </source>
</evidence>
<reference evidence="8" key="1">
    <citation type="submission" date="2022-04" db="EMBL/GenBank/DDBJ databases">
        <title>Carnegiea gigantea Genome sequencing and assembly v2.</title>
        <authorList>
            <person name="Copetti D."/>
            <person name="Sanderson M.J."/>
            <person name="Burquez A."/>
            <person name="Wojciechowski M.F."/>
        </authorList>
    </citation>
    <scope>NUCLEOTIDE SEQUENCE</scope>
    <source>
        <strain evidence="8">SGP5-SGP5p</strain>
        <tissue evidence="8">Aerial part</tissue>
    </source>
</reference>
<evidence type="ECO:0000256" key="2">
    <source>
        <dbReference type="ARBA" id="ARBA00009368"/>
    </source>
</evidence>
<feature type="region of interest" description="Disordered" evidence="6">
    <location>
        <begin position="209"/>
        <end position="258"/>
    </location>
</feature>
<keyword evidence="9" id="KW-1185">Reference proteome</keyword>
<dbReference type="InterPro" id="IPR006751">
    <property type="entry name" value="TAFII55_prot_cons_reg"/>
</dbReference>
<gene>
    <name evidence="8" type="ORF">Cgig2_012261</name>
</gene>
<dbReference type="OrthoDB" id="153872at2759"/>
<evidence type="ECO:0000256" key="1">
    <source>
        <dbReference type="ARBA" id="ARBA00004123"/>
    </source>
</evidence>
<feature type="compositionally biased region" description="Low complexity" evidence="6">
    <location>
        <begin position="29"/>
        <end position="38"/>
    </location>
</feature>
<dbReference type="Proteomes" id="UP001153076">
    <property type="component" value="Unassembled WGS sequence"/>
</dbReference>
<evidence type="ECO:0000259" key="7">
    <source>
        <dbReference type="SMART" id="SM01370"/>
    </source>
</evidence>
<organism evidence="8 9">
    <name type="scientific">Carnegiea gigantea</name>
    <dbReference type="NCBI Taxonomy" id="171969"/>
    <lineage>
        <taxon>Eukaryota</taxon>
        <taxon>Viridiplantae</taxon>
        <taxon>Streptophyta</taxon>
        <taxon>Embryophyta</taxon>
        <taxon>Tracheophyta</taxon>
        <taxon>Spermatophyta</taxon>
        <taxon>Magnoliopsida</taxon>
        <taxon>eudicotyledons</taxon>
        <taxon>Gunneridae</taxon>
        <taxon>Pentapetalae</taxon>
        <taxon>Caryophyllales</taxon>
        <taxon>Cactineae</taxon>
        <taxon>Cactaceae</taxon>
        <taxon>Cactoideae</taxon>
        <taxon>Echinocereeae</taxon>
        <taxon>Carnegiea</taxon>
    </lineage>
</organism>
<evidence type="ECO:0000256" key="6">
    <source>
        <dbReference type="SAM" id="MobiDB-lite"/>
    </source>
</evidence>
<dbReference type="GO" id="GO:0005669">
    <property type="term" value="C:transcription factor TFIID complex"/>
    <property type="evidence" value="ECO:0007669"/>
    <property type="project" value="InterPro"/>
</dbReference>
<dbReference type="SMART" id="SM01370">
    <property type="entry name" value="TAFII55_N"/>
    <property type="match status" value="1"/>
</dbReference>
<dbReference type="PANTHER" id="PTHR12228:SF0">
    <property type="entry name" value="TATA-BOX BINDING PROTEIN ASSOCIATED FACTOR 7"/>
    <property type="match status" value="1"/>
</dbReference>
<feature type="domain" description="TAFII55 protein conserved region" evidence="7">
    <location>
        <begin position="43"/>
        <end position="188"/>
    </location>
</feature>
<dbReference type="AlphaFoldDB" id="A0A9Q1K5Q2"/>
<dbReference type="GO" id="GO:0016251">
    <property type="term" value="F:RNA polymerase II general transcription initiation factor activity"/>
    <property type="evidence" value="ECO:0007669"/>
    <property type="project" value="TreeGrafter"/>
</dbReference>
<dbReference type="Pfam" id="PF04658">
    <property type="entry name" value="TAFII55_N"/>
    <property type="match status" value="1"/>
</dbReference>
<dbReference type="InterPro" id="IPR037817">
    <property type="entry name" value="TAF7"/>
</dbReference>
<comment type="similarity">
    <text evidence="2">Belongs to the TAF7 family.</text>
</comment>
<keyword evidence="5" id="KW-0539">Nucleus</keyword>
<dbReference type="GO" id="GO:0051123">
    <property type="term" value="P:RNA polymerase II preinitiation complex assembly"/>
    <property type="evidence" value="ECO:0007669"/>
    <property type="project" value="TreeGrafter"/>
</dbReference>
<evidence type="ECO:0000313" key="8">
    <source>
        <dbReference type="EMBL" id="KAJ8436974.1"/>
    </source>
</evidence>